<dbReference type="SUPFAM" id="SSF51161">
    <property type="entry name" value="Trimeric LpxA-like enzymes"/>
    <property type="match status" value="1"/>
</dbReference>
<dbReference type="CDD" id="cd05825">
    <property type="entry name" value="LbH_wcaF_like"/>
    <property type="match status" value="1"/>
</dbReference>
<proteinExistence type="inferred from homology"/>
<protein>
    <submittedName>
        <fullName evidence="3">Colanic acid biosynthesis acetyltransferase WcaF</fullName>
    </submittedName>
</protein>
<evidence type="ECO:0000313" key="3">
    <source>
        <dbReference type="EMBL" id="RDV14892.1"/>
    </source>
</evidence>
<dbReference type="InterPro" id="IPR011004">
    <property type="entry name" value="Trimer_LpxA-like_sf"/>
</dbReference>
<dbReference type="GO" id="GO:0005829">
    <property type="term" value="C:cytosol"/>
    <property type="evidence" value="ECO:0007669"/>
    <property type="project" value="TreeGrafter"/>
</dbReference>
<sequence>MTDFRQKKVDLAAYNNDWYEPGGSAFKRTLWYFVNALFFINPLNPVSALKVLLLRLFGARIGKGVVIKSGVNVKYPWHLQVGNHVWIGENVWIDDLVKVTIGDNTTLSQGCMLLTGSHDYKQPTFDLVVGEIHLEEGAWIGAKAIVCPNVTCGSHSVLAAGSVATKNLEPYTIYQGNPAEAKRERILE</sequence>
<dbReference type="NCBIfam" id="NF007797">
    <property type="entry name" value="PRK10502.1"/>
    <property type="match status" value="1"/>
</dbReference>
<organism evidence="3 4">
    <name type="scientific">Pontibacter diazotrophicus</name>
    <dbReference type="NCBI Taxonomy" id="1400979"/>
    <lineage>
        <taxon>Bacteria</taxon>
        <taxon>Pseudomonadati</taxon>
        <taxon>Bacteroidota</taxon>
        <taxon>Cytophagia</taxon>
        <taxon>Cytophagales</taxon>
        <taxon>Hymenobacteraceae</taxon>
        <taxon>Pontibacter</taxon>
    </lineage>
</organism>
<dbReference type="Gene3D" id="2.160.10.10">
    <property type="entry name" value="Hexapeptide repeat proteins"/>
    <property type="match status" value="1"/>
</dbReference>
<comment type="similarity">
    <text evidence="1">Belongs to the transferase hexapeptide repeat family.</text>
</comment>
<keyword evidence="4" id="KW-1185">Reference proteome</keyword>
<evidence type="ECO:0000256" key="2">
    <source>
        <dbReference type="ARBA" id="ARBA00022679"/>
    </source>
</evidence>
<reference evidence="4" key="1">
    <citation type="submission" date="2018-08" db="EMBL/GenBank/DDBJ databases">
        <authorList>
            <person name="Liu Z.-W."/>
            <person name="Du Z.-J."/>
        </authorList>
    </citation>
    <scope>NUCLEOTIDE SEQUENCE [LARGE SCALE GENOMIC DNA]</scope>
    <source>
        <strain evidence="4">H4X</strain>
    </source>
</reference>
<dbReference type="InterPro" id="IPR051159">
    <property type="entry name" value="Hexapeptide_acetyltransf"/>
</dbReference>
<dbReference type="Proteomes" id="UP000256708">
    <property type="component" value="Unassembled WGS sequence"/>
</dbReference>
<gene>
    <name evidence="3" type="ORF">DXT99_12920</name>
</gene>
<evidence type="ECO:0000256" key="1">
    <source>
        <dbReference type="ARBA" id="ARBA00007274"/>
    </source>
</evidence>
<dbReference type="PANTHER" id="PTHR23416">
    <property type="entry name" value="SIALIC ACID SYNTHASE-RELATED"/>
    <property type="match status" value="1"/>
</dbReference>
<comment type="caution">
    <text evidence="3">The sequence shown here is derived from an EMBL/GenBank/DDBJ whole genome shotgun (WGS) entry which is preliminary data.</text>
</comment>
<name>A0A3D8LD71_9BACT</name>
<evidence type="ECO:0000313" key="4">
    <source>
        <dbReference type="Proteomes" id="UP000256708"/>
    </source>
</evidence>
<dbReference type="OrthoDB" id="9814490at2"/>
<accession>A0A3D8LD71</accession>
<keyword evidence="2 3" id="KW-0808">Transferase</keyword>
<dbReference type="GO" id="GO:0008374">
    <property type="term" value="F:O-acyltransferase activity"/>
    <property type="evidence" value="ECO:0007669"/>
    <property type="project" value="TreeGrafter"/>
</dbReference>
<dbReference type="EMBL" id="QRGR01000012">
    <property type="protein sequence ID" value="RDV14892.1"/>
    <property type="molecule type" value="Genomic_DNA"/>
</dbReference>
<dbReference type="AlphaFoldDB" id="A0A3D8LD71"/>
<dbReference type="PANTHER" id="PTHR23416:SF23">
    <property type="entry name" value="ACETYLTRANSFERASE C18B11.09C-RELATED"/>
    <property type="match status" value="1"/>
</dbReference>